<evidence type="ECO:0000313" key="3">
    <source>
        <dbReference type="Proteomes" id="UP000308267"/>
    </source>
</evidence>
<keyword evidence="3" id="KW-1185">Reference proteome</keyword>
<dbReference type="AlphaFoldDB" id="A0A4S2KMB0"/>
<reference evidence="2 3" key="1">
    <citation type="journal article" date="2019" name="BMC Genomics">
        <title>New insights from Opisthorchis felineus genome: update on genomics of the epidemiologically important liver flukes.</title>
        <authorList>
            <person name="Ershov N.I."/>
            <person name="Mordvinov V.A."/>
            <person name="Prokhortchouk E.B."/>
            <person name="Pakharukova M.Y."/>
            <person name="Gunbin K.V."/>
            <person name="Ustyantsev K."/>
            <person name="Genaev M.A."/>
            <person name="Blinov A.G."/>
            <person name="Mazur A."/>
            <person name="Boulygina E."/>
            <person name="Tsygankova S."/>
            <person name="Khrameeva E."/>
            <person name="Chekanov N."/>
            <person name="Fan G."/>
            <person name="Xiao A."/>
            <person name="Zhang H."/>
            <person name="Xu X."/>
            <person name="Yang H."/>
            <person name="Solovyev V."/>
            <person name="Lee S.M."/>
            <person name="Liu X."/>
            <person name="Afonnikov D.A."/>
            <person name="Skryabin K.G."/>
        </authorList>
    </citation>
    <scope>NUCLEOTIDE SEQUENCE [LARGE SCALE GENOMIC DNA]</scope>
    <source>
        <strain evidence="2">AK-0245</strain>
        <tissue evidence="2">Whole organism</tissue>
    </source>
</reference>
<dbReference type="PANTHER" id="PTHR28592">
    <property type="entry name" value="ARMADILLO REPEAT-CONTAINING PROTEIN 1"/>
    <property type="match status" value="1"/>
</dbReference>
<dbReference type="EMBL" id="SJOL01010838">
    <property type="protein sequence ID" value="TGZ50436.1"/>
    <property type="molecule type" value="Genomic_DNA"/>
</dbReference>
<evidence type="ECO:0000256" key="1">
    <source>
        <dbReference type="SAM" id="MobiDB-lite"/>
    </source>
</evidence>
<accession>A0A4S2KMB0</accession>
<dbReference type="Gene3D" id="1.25.10.10">
    <property type="entry name" value="Leucine-rich Repeat Variant"/>
    <property type="match status" value="1"/>
</dbReference>
<dbReference type="Proteomes" id="UP000308267">
    <property type="component" value="Unassembled WGS sequence"/>
</dbReference>
<protein>
    <submittedName>
        <fullName evidence="2">Uncharacterized protein</fullName>
    </submittedName>
</protein>
<comment type="caution">
    <text evidence="2">The sequence shown here is derived from an EMBL/GenBank/DDBJ whole genome shotgun (WGS) entry which is preliminary data.</text>
</comment>
<dbReference type="PANTHER" id="PTHR28592:SF1">
    <property type="entry name" value="ARMADILLO REPEAT-CONTAINING PROTEIN 1"/>
    <property type="match status" value="1"/>
</dbReference>
<gene>
    <name evidence="2" type="ORF">CRM22_010828</name>
</gene>
<name>A0A4S2KMB0_OPIFE</name>
<feature type="compositionally biased region" description="Polar residues" evidence="1">
    <location>
        <begin position="223"/>
        <end position="237"/>
    </location>
</feature>
<evidence type="ECO:0000313" key="2">
    <source>
        <dbReference type="EMBL" id="TGZ50436.1"/>
    </source>
</evidence>
<dbReference type="InterPro" id="IPR016024">
    <property type="entry name" value="ARM-type_fold"/>
</dbReference>
<dbReference type="STRING" id="147828.A0A4S2KMB0"/>
<dbReference type="GO" id="GO:0046872">
    <property type="term" value="F:metal ion binding"/>
    <property type="evidence" value="ECO:0007669"/>
    <property type="project" value="InterPro"/>
</dbReference>
<feature type="region of interest" description="Disordered" evidence="1">
    <location>
        <begin position="219"/>
        <end position="238"/>
    </location>
</feature>
<dbReference type="OrthoDB" id="17335at2759"/>
<dbReference type="InterPro" id="IPR011989">
    <property type="entry name" value="ARM-like"/>
</dbReference>
<organism evidence="2 3">
    <name type="scientific">Opisthorchis felineus</name>
    <dbReference type="NCBI Taxonomy" id="147828"/>
    <lineage>
        <taxon>Eukaryota</taxon>
        <taxon>Metazoa</taxon>
        <taxon>Spiralia</taxon>
        <taxon>Lophotrochozoa</taxon>
        <taxon>Platyhelminthes</taxon>
        <taxon>Trematoda</taxon>
        <taxon>Digenea</taxon>
        <taxon>Opisthorchiida</taxon>
        <taxon>Opisthorchiata</taxon>
        <taxon>Opisthorchiidae</taxon>
        <taxon>Opisthorchis</taxon>
    </lineage>
</organism>
<dbReference type="SUPFAM" id="SSF48371">
    <property type="entry name" value="ARM repeat"/>
    <property type="match status" value="1"/>
</dbReference>
<sequence>MDELSTLQAFKSLAEDGVGYATLLQDRSCLQGLVVLLSNPNPEVVITILQTLCQLCQRPGGPSVLKTLLGLSDQLQELLKTDRAQTSENQMQLIIQLARDVYDSAFGLRTTTNVNSPNSRPKNVVLRLYGVHSEEDAEVVRSQLLKVRGVVSITFQLQKHRVIVCTVPQLDPECLVRAVRAAQRHQPSSTDSVWDHPHPAADEIKARIVRKRTVIHRSDSVTRTKTPSTKCSDSSRTAAVPLPPYLEETADLFEVDESRAAPKIKNRMSISGNDQRSSGPLDWLSDFLERSFFW</sequence>
<dbReference type="SUPFAM" id="SSF55008">
    <property type="entry name" value="HMA, heavy metal-associated domain"/>
    <property type="match status" value="1"/>
</dbReference>
<dbReference type="InterPro" id="IPR036163">
    <property type="entry name" value="HMA_dom_sf"/>
</dbReference>
<proteinExistence type="predicted"/>